<dbReference type="SUPFAM" id="SSF53756">
    <property type="entry name" value="UDP-Glycosyltransferase/glycogen phosphorylase"/>
    <property type="match status" value="1"/>
</dbReference>
<evidence type="ECO:0000256" key="2">
    <source>
        <dbReference type="ARBA" id="ARBA00022679"/>
    </source>
</evidence>
<evidence type="ECO:0000256" key="3">
    <source>
        <dbReference type="RuleBase" id="RU003718"/>
    </source>
</evidence>
<sequence length="494" mass="55766">METTTIASSSSSSSPVVVLMVPFLAQSHLNYLLQFAHIISSYKIPTHYITSTLHNSQIKSRAPNPLHQLTQIQFHPYPLQFPPPTSSKTKFPNTLIPCFEALTQLHKPVSNLLHSLSQSTKRLVVIHDVLMTSVVKDVVNIPNGEAYSVNCGSLFSFFTYKCVSLMGQNDIVLPIKHIPSWVSCFPTVVIEFINKQLQELNFQAGDIFNSCRIIEGIFLQRLVNEIGLDKKMWAIGPLHKMTTISSKEIKDQDKWLFEWLEKQEPNSVLYVSFGTLTDFSEEEINEIAVGLELSDVKFIWALREADKVDDDSESIPRNNGEINTQSLLASPKSRPCNNLSTHEEESWRSLLPGGFEERIKGMGIVVREWVPQVEILRHKSIGGFMSHCGWNSCMESISFGVPIAAWPMHSDQPINALFLTEVLKVGVAVMEWEQRDELVSSVMISKAVKTLMASDEGCEIRKRTVELGDKVRKSTDEGGVTRMEWDFFIAHITR</sequence>
<proteinExistence type="inferred from homology"/>
<dbReference type="CDD" id="cd03784">
    <property type="entry name" value="GT1_Gtf-like"/>
    <property type="match status" value="1"/>
</dbReference>
<dbReference type="EC" id="2.4.1.-" evidence="4"/>
<keyword evidence="3" id="KW-0328">Glycosyltransferase</keyword>
<organism evidence="6 7">
    <name type="scientific">Cannabis sativa</name>
    <name type="common">Hemp</name>
    <name type="synonym">Marijuana</name>
    <dbReference type="NCBI Taxonomy" id="3483"/>
    <lineage>
        <taxon>Eukaryota</taxon>
        <taxon>Viridiplantae</taxon>
        <taxon>Streptophyta</taxon>
        <taxon>Embryophyta</taxon>
        <taxon>Tracheophyta</taxon>
        <taxon>Spermatophyta</taxon>
        <taxon>Magnoliopsida</taxon>
        <taxon>eudicotyledons</taxon>
        <taxon>Gunneridae</taxon>
        <taxon>Pentapetalae</taxon>
        <taxon>rosids</taxon>
        <taxon>fabids</taxon>
        <taxon>Rosales</taxon>
        <taxon>Cannabaceae</taxon>
        <taxon>Cannabis</taxon>
    </lineage>
</organism>
<gene>
    <name evidence="6" type="primary">LOC115719547</name>
</gene>
<comment type="similarity">
    <text evidence="1 3">Belongs to the UDP-glycosyltransferase family.</text>
</comment>
<dbReference type="InterPro" id="IPR002213">
    <property type="entry name" value="UDP_glucos_trans"/>
</dbReference>
<dbReference type="Proteomes" id="UP000596661">
    <property type="component" value="Chromosome 6"/>
</dbReference>
<reference evidence="6" key="1">
    <citation type="submission" date="2018-11" db="EMBL/GenBank/DDBJ databases">
        <authorList>
            <person name="Grassa J C."/>
        </authorList>
    </citation>
    <scope>NUCLEOTIDE SEQUENCE [LARGE SCALE GENOMIC DNA]</scope>
</reference>
<dbReference type="Gramene" id="novel_model_4572_5bd9a17a">
    <property type="protein sequence ID" value="cds.novel_model_4572_5bd9a17a"/>
    <property type="gene ID" value="novel_gene_2398_5bd9a17a"/>
</dbReference>
<dbReference type="GO" id="GO:1901137">
    <property type="term" value="P:carbohydrate derivative biosynthetic process"/>
    <property type="evidence" value="ECO:0007669"/>
    <property type="project" value="UniProtKB-ARBA"/>
</dbReference>
<feature type="domain" description="Glycosyltransferase N-terminal" evidence="5">
    <location>
        <begin position="15"/>
        <end position="239"/>
    </location>
</feature>
<dbReference type="Pfam" id="PF26168">
    <property type="entry name" value="Glyco_transf_N"/>
    <property type="match status" value="1"/>
</dbReference>
<reference evidence="6" key="2">
    <citation type="submission" date="2021-03" db="UniProtKB">
        <authorList>
            <consortium name="EnsemblPlants"/>
        </authorList>
    </citation>
    <scope>IDENTIFICATION</scope>
</reference>
<dbReference type="OMA" id="PWEERGQ"/>
<evidence type="ECO:0000259" key="5">
    <source>
        <dbReference type="Pfam" id="PF26168"/>
    </source>
</evidence>
<dbReference type="GO" id="GO:0008194">
    <property type="term" value="F:UDP-glycosyltransferase activity"/>
    <property type="evidence" value="ECO:0007669"/>
    <property type="project" value="InterPro"/>
</dbReference>
<protein>
    <recommendedName>
        <fullName evidence="4">Glycosyltransferase</fullName>
        <ecNumber evidence="4">2.4.1.-</ecNumber>
    </recommendedName>
</protein>
<evidence type="ECO:0000256" key="4">
    <source>
        <dbReference type="RuleBase" id="RU362057"/>
    </source>
</evidence>
<dbReference type="PROSITE" id="PS00375">
    <property type="entry name" value="UDPGT"/>
    <property type="match status" value="1"/>
</dbReference>
<dbReference type="PANTHER" id="PTHR48044:SF22">
    <property type="entry name" value="GLYCOSYLTRANSFERASE"/>
    <property type="match status" value="1"/>
</dbReference>
<dbReference type="EMBL" id="UZAU01000556">
    <property type="status" value="NOT_ANNOTATED_CDS"/>
    <property type="molecule type" value="Genomic_DNA"/>
</dbReference>
<keyword evidence="7" id="KW-1185">Reference proteome</keyword>
<dbReference type="Gene3D" id="3.40.50.2000">
    <property type="entry name" value="Glycogen Phosphorylase B"/>
    <property type="match status" value="2"/>
</dbReference>
<name>A0A803R3A0_CANSA</name>
<accession>A0A803R3A0</accession>
<evidence type="ECO:0000313" key="7">
    <source>
        <dbReference type="Proteomes" id="UP000596661"/>
    </source>
</evidence>
<evidence type="ECO:0000313" key="6">
    <source>
        <dbReference type="EnsemblPlants" id="cds.novel_model_4572_5bd9a17a"/>
    </source>
</evidence>
<evidence type="ECO:0000256" key="1">
    <source>
        <dbReference type="ARBA" id="ARBA00009995"/>
    </source>
</evidence>
<dbReference type="EnsemblPlants" id="novel_model_4572_5bd9a17a">
    <property type="protein sequence ID" value="cds.novel_model_4572_5bd9a17a"/>
    <property type="gene ID" value="novel_gene_2398_5bd9a17a"/>
</dbReference>
<dbReference type="Pfam" id="PF00201">
    <property type="entry name" value="UDPGT"/>
    <property type="match status" value="1"/>
</dbReference>
<dbReference type="AlphaFoldDB" id="A0A803R3A0"/>
<keyword evidence="2 3" id="KW-0808">Transferase</keyword>
<dbReference type="InterPro" id="IPR058980">
    <property type="entry name" value="Glyco_transf_N"/>
</dbReference>
<dbReference type="InterPro" id="IPR035595">
    <property type="entry name" value="UDP_glycos_trans_CS"/>
</dbReference>
<dbReference type="PANTHER" id="PTHR48044">
    <property type="entry name" value="GLYCOSYLTRANSFERASE"/>
    <property type="match status" value="1"/>
</dbReference>
<dbReference type="OrthoDB" id="5835829at2759"/>
<dbReference type="FunFam" id="3.40.50.2000:FF:000060">
    <property type="entry name" value="Glycosyltransferase"/>
    <property type="match status" value="1"/>
</dbReference>